<evidence type="ECO:0000256" key="3">
    <source>
        <dbReference type="SAM" id="MobiDB-lite"/>
    </source>
</evidence>
<dbReference type="PANTHER" id="PTHR43384">
    <property type="entry name" value="SEPTUM SITE-DETERMINING PROTEIN MIND HOMOLOG, CHLOROPLASTIC-RELATED"/>
    <property type="match status" value="1"/>
</dbReference>
<protein>
    <recommendedName>
        <fullName evidence="6">CobQ/CobB/MinD/ParA nucleotide binding domain-containing protein</fullName>
    </recommendedName>
</protein>
<feature type="compositionally biased region" description="Gly residues" evidence="3">
    <location>
        <begin position="1"/>
        <end position="10"/>
    </location>
</feature>
<organism evidence="4 5">
    <name type="scientific">Virgisporangium ochraceum</name>
    <dbReference type="NCBI Taxonomy" id="65505"/>
    <lineage>
        <taxon>Bacteria</taxon>
        <taxon>Bacillati</taxon>
        <taxon>Actinomycetota</taxon>
        <taxon>Actinomycetes</taxon>
        <taxon>Micromonosporales</taxon>
        <taxon>Micromonosporaceae</taxon>
        <taxon>Virgisporangium</taxon>
    </lineage>
</organism>
<dbReference type="InterPro" id="IPR050625">
    <property type="entry name" value="ParA/MinD_ATPase"/>
</dbReference>
<gene>
    <name evidence="4" type="ORF">Voc01_055380</name>
</gene>
<dbReference type="PANTHER" id="PTHR43384:SF6">
    <property type="entry name" value="SEPTUM SITE-DETERMINING PROTEIN MIND HOMOLOG, CHLOROPLASTIC"/>
    <property type="match status" value="1"/>
</dbReference>
<dbReference type="GO" id="GO:0051782">
    <property type="term" value="P:negative regulation of cell division"/>
    <property type="evidence" value="ECO:0007669"/>
    <property type="project" value="TreeGrafter"/>
</dbReference>
<dbReference type="GO" id="GO:0016887">
    <property type="term" value="F:ATP hydrolysis activity"/>
    <property type="evidence" value="ECO:0007669"/>
    <property type="project" value="TreeGrafter"/>
</dbReference>
<dbReference type="GO" id="GO:0005829">
    <property type="term" value="C:cytosol"/>
    <property type="evidence" value="ECO:0007669"/>
    <property type="project" value="TreeGrafter"/>
</dbReference>
<evidence type="ECO:0000313" key="4">
    <source>
        <dbReference type="EMBL" id="GIJ70621.1"/>
    </source>
</evidence>
<reference evidence="4" key="1">
    <citation type="submission" date="2021-01" db="EMBL/GenBank/DDBJ databases">
        <title>Whole genome shotgun sequence of Virgisporangium ochraceum NBRC 16418.</title>
        <authorList>
            <person name="Komaki H."/>
            <person name="Tamura T."/>
        </authorList>
    </citation>
    <scope>NUCLEOTIDE SEQUENCE</scope>
    <source>
        <strain evidence="4">NBRC 16418</strain>
    </source>
</reference>
<dbReference type="Proteomes" id="UP000635606">
    <property type="component" value="Unassembled WGS sequence"/>
</dbReference>
<keyword evidence="1" id="KW-0547">Nucleotide-binding</keyword>
<dbReference type="Gene3D" id="3.40.50.300">
    <property type="entry name" value="P-loop containing nucleotide triphosphate hydrolases"/>
    <property type="match status" value="1"/>
</dbReference>
<evidence type="ECO:0008006" key="6">
    <source>
        <dbReference type="Google" id="ProtNLM"/>
    </source>
</evidence>
<dbReference type="SUPFAM" id="SSF52540">
    <property type="entry name" value="P-loop containing nucleoside triphosphate hydrolases"/>
    <property type="match status" value="1"/>
</dbReference>
<dbReference type="GO" id="GO:0009898">
    <property type="term" value="C:cytoplasmic side of plasma membrane"/>
    <property type="evidence" value="ECO:0007669"/>
    <property type="project" value="TreeGrafter"/>
</dbReference>
<feature type="region of interest" description="Disordered" evidence="3">
    <location>
        <begin position="1"/>
        <end position="21"/>
    </location>
</feature>
<sequence>MAGESAGGAGAPHPEAQAKKVQAKKVQATAAQATAALVDEVLVPTRRPDLRWVRLAAALRGLAAGVTETGSIEALHVQRWITSGVRHPQARHRIVAVVAGKGGVGASTTARATATILATLRADTAAVVSVHPDPAFGRYAGVNGLEAVDLRSRQADPTVDDLFDLVDRLSNRHTFTVLDVGNDASAVAQAAISSADRVIVVTGTGPESVEHVRLGLRRARYGRPDDAPVEPVVAAVRTASGSAGRAVRDLTEQLGLRADNLVTVPYDRELAHSARVGPAVPGRSTQSAFLTLAALVAAGPTGQPSR</sequence>
<name>A0A8J3ZVX1_9ACTN</name>
<evidence type="ECO:0000256" key="2">
    <source>
        <dbReference type="ARBA" id="ARBA00022840"/>
    </source>
</evidence>
<keyword evidence="5" id="KW-1185">Reference proteome</keyword>
<evidence type="ECO:0000256" key="1">
    <source>
        <dbReference type="ARBA" id="ARBA00022741"/>
    </source>
</evidence>
<dbReference type="RefSeq" id="WP_203930519.1">
    <property type="nucleotide sequence ID" value="NZ_BOPH01000082.1"/>
</dbReference>
<dbReference type="GO" id="GO:0005524">
    <property type="term" value="F:ATP binding"/>
    <property type="evidence" value="ECO:0007669"/>
    <property type="project" value="UniProtKB-KW"/>
</dbReference>
<dbReference type="InterPro" id="IPR027417">
    <property type="entry name" value="P-loop_NTPase"/>
</dbReference>
<comment type="caution">
    <text evidence="4">The sequence shown here is derived from an EMBL/GenBank/DDBJ whole genome shotgun (WGS) entry which is preliminary data.</text>
</comment>
<keyword evidence="2" id="KW-0067">ATP-binding</keyword>
<dbReference type="EMBL" id="BOPH01000082">
    <property type="protein sequence ID" value="GIJ70621.1"/>
    <property type="molecule type" value="Genomic_DNA"/>
</dbReference>
<proteinExistence type="predicted"/>
<evidence type="ECO:0000313" key="5">
    <source>
        <dbReference type="Proteomes" id="UP000635606"/>
    </source>
</evidence>
<accession>A0A8J3ZVX1</accession>
<dbReference type="AlphaFoldDB" id="A0A8J3ZVX1"/>